<proteinExistence type="predicted"/>
<reference evidence="1" key="1">
    <citation type="journal article" date="2015" name="Nature">
        <title>Complex archaea that bridge the gap between prokaryotes and eukaryotes.</title>
        <authorList>
            <person name="Spang A."/>
            <person name="Saw J.H."/>
            <person name="Jorgensen S.L."/>
            <person name="Zaremba-Niedzwiedzka K."/>
            <person name="Martijn J."/>
            <person name="Lind A.E."/>
            <person name="van Eijk R."/>
            <person name="Schleper C."/>
            <person name="Guy L."/>
            <person name="Ettema T.J."/>
        </authorList>
    </citation>
    <scope>NUCLEOTIDE SEQUENCE</scope>
</reference>
<organism evidence="1">
    <name type="scientific">marine sediment metagenome</name>
    <dbReference type="NCBI Taxonomy" id="412755"/>
    <lineage>
        <taxon>unclassified sequences</taxon>
        <taxon>metagenomes</taxon>
        <taxon>ecological metagenomes</taxon>
    </lineage>
</organism>
<evidence type="ECO:0000313" key="1">
    <source>
        <dbReference type="EMBL" id="KKN76348.1"/>
    </source>
</evidence>
<accession>A0A0F9WDQ3</accession>
<dbReference type="AlphaFoldDB" id="A0A0F9WDQ3"/>
<gene>
    <name evidence="1" type="ORF">LCGC14_0372000</name>
</gene>
<dbReference type="EMBL" id="LAZR01000297">
    <property type="protein sequence ID" value="KKN76348.1"/>
    <property type="molecule type" value="Genomic_DNA"/>
</dbReference>
<sequence length="92" mass="10247">MAKKIKKFDVQLAVAEIKTVSKYYKKAKETKQMLTVTLKDKSDGGIYSLSISAPEVDHPLNYLNPLNDVGLDARIIINIGDNPQKKIDDVAE</sequence>
<protein>
    <submittedName>
        <fullName evidence="1">Uncharacterized protein</fullName>
    </submittedName>
</protein>
<comment type="caution">
    <text evidence="1">The sequence shown here is derived from an EMBL/GenBank/DDBJ whole genome shotgun (WGS) entry which is preliminary data.</text>
</comment>
<name>A0A0F9WDQ3_9ZZZZ</name>